<dbReference type="EMBL" id="JBGBPQ010000003">
    <property type="protein sequence ID" value="KAL1526660.1"/>
    <property type="molecule type" value="Genomic_DNA"/>
</dbReference>
<evidence type="ECO:0000313" key="14">
    <source>
        <dbReference type="EMBL" id="KAL1526660.1"/>
    </source>
</evidence>
<dbReference type="GO" id="GO:0008270">
    <property type="term" value="F:zinc ion binding"/>
    <property type="evidence" value="ECO:0007669"/>
    <property type="project" value="UniProtKB-KW"/>
</dbReference>
<keyword evidence="7" id="KW-0862">Zinc</keyword>
<keyword evidence="2" id="KW-0645">Protease</keyword>
<evidence type="ECO:0000313" key="15">
    <source>
        <dbReference type="Proteomes" id="UP001515480"/>
    </source>
</evidence>
<evidence type="ECO:0000256" key="11">
    <source>
        <dbReference type="ARBA" id="ARBA00023239"/>
    </source>
</evidence>
<feature type="compositionally biased region" description="Basic and acidic residues" evidence="12">
    <location>
        <begin position="266"/>
        <end position="280"/>
    </location>
</feature>
<keyword evidence="6" id="KW-0378">Hydrolase</keyword>
<dbReference type="Gene3D" id="3.30.160.60">
    <property type="entry name" value="Classic Zinc Finger"/>
    <property type="match status" value="1"/>
</dbReference>
<protein>
    <recommendedName>
        <fullName evidence="13">UBZ4-type domain-containing protein</fullName>
    </recommendedName>
</protein>
<evidence type="ECO:0000256" key="10">
    <source>
        <dbReference type="ARBA" id="ARBA00023204"/>
    </source>
</evidence>
<dbReference type="InterPro" id="IPR036590">
    <property type="entry name" value="SRAP-like"/>
</dbReference>
<keyword evidence="11" id="KW-0456">Lyase</keyword>
<comment type="similarity">
    <text evidence="1">Belongs to the SOS response-associated peptidase family.</text>
</comment>
<gene>
    <name evidence="14" type="ORF">AB1Y20_015364</name>
</gene>
<dbReference type="Pfam" id="PF02586">
    <property type="entry name" value="SRAP"/>
    <property type="match status" value="1"/>
</dbReference>
<proteinExistence type="inferred from homology"/>
<evidence type="ECO:0000256" key="4">
    <source>
        <dbReference type="ARBA" id="ARBA00022763"/>
    </source>
</evidence>
<feature type="domain" description="UBZ4-type" evidence="13">
    <location>
        <begin position="336"/>
        <end position="359"/>
    </location>
</feature>
<dbReference type="Proteomes" id="UP001515480">
    <property type="component" value="Unassembled WGS sequence"/>
</dbReference>
<evidence type="ECO:0000256" key="8">
    <source>
        <dbReference type="ARBA" id="ARBA00023124"/>
    </source>
</evidence>
<evidence type="ECO:0000259" key="13">
    <source>
        <dbReference type="SMART" id="SM00734"/>
    </source>
</evidence>
<keyword evidence="3" id="KW-0479">Metal-binding</keyword>
<evidence type="ECO:0000256" key="12">
    <source>
        <dbReference type="SAM" id="MobiDB-lite"/>
    </source>
</evidence>
<dbReference type="PANTHER" id="PTHR13604">
    <property type="entry name" value="DC12-RELATED"/>
    <property type="match status" value="1"/>
</dbReference>
<dbReference type="GO" id="GO:0008233">
    <property type="term" value="F:peptidase activity"/>
    <property type="evidence" value="ECO:0007669"/>
    <property type="project" value="UniProtKB-KW"/>
</dbReference>
<keyword evidence="4" id="KW-0227">DNA damage</keyword>
<dbReference type="Gene3D" id="3.90.1680.10">
    <property type="entry name" value="SOS response associated peptidase-like"/>
    <property type="match status" value="1"/>
</dbReference>
<evidence type="ECO:0000256" key="7">
    <source>
        <dbReference type="ARBA" id="ARBA00022833"/>
    </source>
</evidence>
<comment type="caution">
    <text evidence="14">The sequence shown here is derived from an EMBL/GenBank/DDBJ whole genome shotgun (WGS) entry which is preliminary data.</text>
</comment>
<evidence type="ECO:0000256" key="6">
    <source>
        <dbReference type="ARBA" id="ARBA00022801"/>
    </source>
</evidence>
<dbReference type="SUPFAM" id="SSF143081">
    <property type="entry name" value="BB1717-like"/>
    <property type="match status" value="1"/>
</dbReference>
<keyword evidence="9" id="KW-0238">DNA-binding</keyword>
<keyword evidence="10" id="KW-0234">DNA repair</keyword>
<dbReference type="GO" id="GO:0006508">
    <property type="term" value="P:proteolysis"/>
    <property type="evidence" value="ECO:0007669"/>
    <property type="project" value="UniProtKB-KW"/>
</dbReference>
<accession>A0AB34K165</accession>
<sequence length="379" mass="42047">MCGRSRQCFSAAGLHAEAVRAGMPSSRPWEGKERYQPQQNMCPGKEAAVLQLGQCGELSLTQMRWGLAPSLGTAAKADHWRMFNARVETVGTLQVFSRLLKSRRCAVPLNGFFEWSDDEFRHGGIHQKQPWYVHACEDKPMWVAGVYTKCDDRATGGKLRSFTLLTMASATPLAWLHDRMPVILDEAGLKKWLDGDNPEPLTALRDGLLPASQLAWHPVTKKMSRLDYEQPDCALPIKLVSQQQRSVTSFFSPRSAKNEVAPGCETEEKKEPPTSTELKEALAYSSPDAKPRSSVGTSSSIERRPDLPATRAFDIRSFFVASNVATPKCVEPSCPRCPVCKQSVDGGNAELNRHLDMCLNKECDLASQQNLDAKKQRLA</sequence>
<dbReference type="AlphaFoldDB" id="A0AB34K165"/>
<evidence type="ECO:0000256" key="1">
    <source>
        <dbReference type="ARBA" id="ARBA00008136"/>
    </source>
</evidence>
<keyword evidence="5" id="KW-0863">Zinc-finger</keyword>
<evidence type="ECO:0000256" key="9">
    <source>
        <dbReference type="ARBA" id="ARBA00023125"/>
    </source>
</evidence>
<dbReference type="InterPro" id="IPR003738">
    <property type="entry name" value="SRAP"/>
</dbReference>
<dbReference type="GO" id="GO:0106300">
    <property type="term" value="P:protein-DNA covalent cross-linking repair"/>
    <property type="evidence" value="ECO:0007669"/>
    <property type="project" value="InterPro"/>
</dbReference>
<evidence type="ECO:0000256" key="2">
    <source>
        <dbReference type="ARBA" id="ARBA00022670"/>
    </source>
</evidence>
<dbReference type="GO" id="GO:0016829">
    <property type="term" value="F:lyase activity"/>
    <property type="evidence" value="ECO:0007669"/>
    <property type="project" value="UniProtKB-KW"/>
</dbReference>
<keyword evidence="15" id="KW-1185">Reference proteome</keyword>
<dbReference type="SMART" id="SM00734">
    <property type="entry name" value="ZnF_Rad18"/>
    <property type="match status" value="1"/>
</dbReference>
<organism evidence="14 15">
    <name type="scientific">Prymnesium parvum</name>
    <name type="common">Toxic golden alga</name>
    <dbReference type="NCBI Taxonomy" id="97485"/>
    <lineage>
        <taxon>Eukaryota</taxon>
        <taxon>Haptista</taxon>
        <taxon>Haptophyta</taxon>
        <taxon>Prymnesiophyceae</taxon>
        <taxon>Prymnesiales</taxon>
        <taxon>Prymnesiaceae</taxon>
        <taxon>Prymnesium</taxon>
    </lineage>
</organism>
<evidence type="ECO:0000256" key="5">
    <source>
        <dbReference type="ARBA" id="ARBA00022771"/>
    </source>
</evidence>
<keyword evidence="8" id="KW-0190">Covalent protein-DNA linkage</keyword>
<reference evidence="14 15" key="1">
    <citation type="journal article" date="2024" name="Science">
        <title>Giant polyketide synthase enzymes in the biosynthesis of giant marine polyether toxins.</title>
        <authorList>
            <person name="Fallon T.R."/>
            <person name="Shende V.V."/>
            <person name="Wierzbicki I.H."/>
            <person name="Pendleton A.L."/>
            <person name="Watervoot N.F."/>
            <person name="Auber R.P."/>
            <person name="Gonzalez D.J."/>
            <person name="Wisecaver J.H."/>
            <person name="Moore B.S."/>
        </authorList>
    </citation>
    <scope>NUCLEOTIDE SEQUENCE [LARGE SCALE GENOMIC DNA]</scope>
    <source>
        <strain evidence="14 15">12B1</strain>
    </source>
</reference>
<evidence type="ECO:0000256" key="3">
    <source>
        <dbReference type="ARBA" id="ARBA00022723"/>
    </source>
</evidence>
<name>A0AB34K165_PRYPA</name>
<dbReference type="PANTHER" id="PTHR13604:SF0">
    <property type="entry name" value="ABASIC SITE PROCESSING PROTEIN HMCES"/>
    <property type="match status" value="1"/>
</dbReference>
<dbReference type="InterPro" id="IPR006642">
    <property type="entry name" value="Rad18_UBZ4"/>
</dbReference>
<dbReference type="GO" id="GO:0003697">
    <property type="term" value="F:single-stranded DNA binding"/>
    <property type="evidence" value="ECO:0007669"/>
    <property type="project" value="InterPro"/>
</dbReference>
<feature type="region of interest" description="Disordered" evidence="12">
    <location>
        <begin position="250"/>
        <end position="303"/>
    </location>
</feature>